<dbReference type="GO" id="GO:0005615">
    <property type="term" value="C:extracellular space"/>
    <property type="evidence" value="ECO:0007669"/>
    <property type="project" value="TreeGrafter"/>
</dbReference>
<dbReference type="Gene3D" id="4.10.75.10">
    <property type="entry name" value="Elafin-like"/>
    <property type="match status" value="2"/>
</dbReference>
<feature type="signal peptide" evidence="1">
    <location>
        <begin position="1"/>
        <end position="24"/>
    </location>
</feature>
<dbReference type="SUPFAM" id="SSF57256">
    <property type="entry name" value="Elafin-like"/>
    <property type="match status" value="2"/>
</dbReference>
<protein>
    <recommendedName>
        <fullName evidence="2">WAP domain-containing protein</fullName>
    </recommendedName>
</protein>
<keyword evidence="1" id="KW-0732">Signal</keyword>
<evidence type="ECO:0000256" key="1">
    <source>
        <dbReference type="SAM" id="SignalP"/>
    </source>
</evidence>
<dbReference type="PANTHER" id="PTHR19441:SF95">
    <property type="entry name" value="PERLWAPIN ISOFORM X1"/>
    <property type="match status" value="1"/>
</dbReference>
<feature type="chain" id="PRO_5034194047" description="WAP domain-containing protein" evidence="1">
    <location>
        <begin position="25"/>
        <end position="127"/>
    </location>
</feature>
<accession>A0A8C8S763</accession>
<reference evidence="3" key="2">
    <citation type="submission" date="2025-09" db="UniProtKB">
        <authorList>
            <consortium name="Ensembl"/>
        </authorList>
    </citation>
    <scope>IDENTIFICATION</scope>
</reference>
<dbReference type="Ensembl" id="ENSPCET00000016016.1">
    <property type="protein sequence ID" value="ENSPCEP00000015465.1"/>
    <property type="gene ID" value="ENSPCEG00000012214.1"/>
</dbReference>
<dbReference type="InterPro" id="IPR008197">
    <property type="entry name" value="WAP_dom"/>
</dbReference>
<dbReference type="PANTHER" id="PTHR19441">
    <property type="entry name" value="WHEY ACDIC PROTEIN WAP"/>
    <property type="match status" value="1"/>
</dbReference>
<feature type="domain" description="WAP" evidence="2">
    <location>
        <begin position="27"/>
        <end position="68"/>
    </location>
</feature>
<dbReference type="CDD" id="cd00199">
    <property type="entry name" value="WAP"/>
    <property type="match status" value="1"/>
</dbReference>
<dbReference type="InterPro" id="IPR036645">
    <property type="entry name" value="Elafin-like_sf"/>
</dbReference>
<evidence type="ECO:0000259" key="2">
    <source>
        <dbReference type="PROSITE" id="PS51390"/>
    </source>
</evidence>
<dbReference type="Proteomes" id="UP000694393">
    <property type="component" value="Unplaced"/>
</dbReference>
<feature type="domain" description="WAP" evidence="2">
    <location>
        <begin position="71"/>
        <end position="121"/>
    </location>
</feature>
<dbReference type="AlphaFoldDB" id="A0A8C8S763"/>
<dbReference type="PROSITE" id="PS51390">
    <property type="entry name" value="WAP"/>
    <property type="match status" value="2"/>
</dbReference>
<sequence length="127" mass="13383">MKPGTLALLVGLLTLWAQLQPVSGQPRQEKVGVCPDGVAEEANCTVCQSDSDCEDNLKCCQASCGWSCQMPNAKPGWCPRVSGGIPSLGLCRNQCKMDMHCPGAQKCCMNGCGKEACVTPIFSKDGA</sequence>
<dbReference type="GO" id="GO:0004867">
    <property type="term" value="F:serine-type endopeptidase inhibitor activity"/>
    <property type="evidence" value="ECO:0007669"/>
    <property type="project" value="TreeGrafter"/>
</dbReference>
<evidence type="ECO:0000313" key="4">
    <source>
        <dbReference type="Proteomes" id="UP000694393"/>
    </source>
</evidence>
<name>A0A8C8S763_9SAUR</name>
<reference evidence="3" key="1">
    <citation type="submission" date="2025-08" db="UniProtKB">
        <authorList>
            <consortium name="Ensembl"/>
        </authorList>
    </citation>
    <scope>IDENTIFICATION</scope>
</reference>
<dbReference type="FunFam" id="4.10.75.10:FF:000001">
    <property type="entry name" value="Anosmin 1"/>
    <property type="match status" value="1"/>
</dbReference>
<keyword evidence="4" id="KW-1185">Reference proteome</keyword>
<dbReference type="PRINTS" id="PR00003">
    <property type="entry name" value="4DISULPHCORE"/>
</dbReference>
<dbReference type="SMART" id="SM00217">
    <property type="entry name" value="WAP"/>
    <property type="match status" value="2"/>
</dbReference>
<organism evidence="3 4">
    <name type="scientific">Pelusios castaneus</name>
    <name type="common">West African mud turtle</name>
    <dbReference type="NCBI Taxonomy" id="367368"/>
    <lineage>
        <taxon>Eukaryota</taxon>
        <taxon>Metazoa</taxon>
        <taxon>Chordata</taxon>
        <taxon>Craniata</taxon>
        <taxon>Vertebrata</taxon>
        <taxon>Euteleostomi</taxon>
        <taxon>Archelosauria</taxon>
        <taxon>Testudinata</taxon>
        <taxon>Testudines</taxon>
        <taxon>Pleurodira</taxon>
        <taxon>Pelomedusidae</taxon>
        <taxon>Pelusios</taxon>
    </lineage>
</organism>
<dbReference type="Pfam" id="PF00095">
    <property type="entry name" value="WAP"/>
    <property type="match status" value="2"/>
</dbReference>
<proteinExistence type="predicted"/>
<dbReference type="InterPro" id="IPR050514">
    <property type="entry name" value="WAP_four-disulfide_core"/>
</dbReference>
<evidence type="ECO:0000313" key="3">
    <source>
        <dbReference type="Ensembl" id="ENSPCEP00000015465.1"/>
    </source>
</evidence>